<comment type="caution">
    <text evidence="1">The sequence shown here is derived from an EMBL/GenBank/DDBJ whole genome shotgun (WGS) entry which is preliminary data.</text>
</comment>
<reference evidence="1 2" key="1">
    <citation type="journal article" date="2011" name="J. Bacteriol.">
        <title>Genome Sequence of an Ammonia-Oxidizing Soil Archaeon, "Candidatus Nitrosoarchaeum koreensis" MY1.</title>
        <authorList>
            <person name="Kim B.K."/>
            <person name="Jung M.Y."/>
            <person name="Yu D.S."/>
            <person name="Park S.J."/>
            <person name="Oh T.K."/>
            <person name="Rhee S.K."/>
            <person name="Kim J.F."/>
        </authorList>
    </citation>
    <scope>NUCLEOTIDE SEQUENCE [LARGE SCALE GENOMIC DNA]</scope>
    <source>
        <strain evidence="1 2">MY1</strain>
    </source>
</reference>
<evidence type="ECO:0000313" key="2">
    <source>
        <dbReference type="Proteomes" id="UP000004440"/>
    </source>
</evidence>
<proteinExistence type="predicted"/>
<dbReference type="Proteomes" id="UP000004440">
    <property type="component" value="Unassembled WGS sequence"/>
</dbReference>
<name>F9CW46_9ARCH</name>
<organism evidence="1 2">
    <name type="scientific">Nitrosarchaeum koreense MY1</name>
    <dbReference type="NCBI Taxonomy" id="1001994"/>
    <lineage>
        <taxon>Archaea</taxon>
        <taxon>Nitrososphaerota</taxon>
        <taxon>Nitrososphaeria</taxon>
        <taxon>Nitrosopumilales</taxon>
        <taxon>Nitrosopumilaceae</taxon>
        <taxon>Nitrosarchaeum</taxon>
    </lineage>
</organism>
<accession>F9CW46</accession>
<dbReference type="STRING" id="1001994.MY1_0736"/>
<sequence>MKYNCKYCKFHWEGWMDTFEQVLIHEKTHLKNTKTILMEATS</sequence>
<evidence type="ECO:0000313" key="1">
    <source>
        <dbReference type="EMBL" id="EGP93498.1"/>
    </source>
</evidence>
<dbReference type="AlphaFoldDB" id="F9CW46"/>
<protein>
    <submittedName>
        <fullName evidence="1">Uncharacterized protein</fullName>
    </submittedName>
</protein>
<gene>
    <name evidence="1" type="ORF">MY1_0736</name>
</gene>
<dbReference type="EMBL" id="AFPU01000001">
    <property type="protein sequence ID" value="EGP93498.1"/>
    <property type="molecule type" value="Genomic_DNA"/>
</dbReference>
<keyword evidence="2" id="KW-1185">Reference proteome</keyword>
<dbReference type="RefSeq" id="WP_007550266.1">
    <property type="nucleotide sequence ID" value="NZ_AFPU01000001.1"/>
</dbReference>